<dbReference type="Proteomes" id="UP001302321">
    <property type="component" value="Unassembled WGS sequence"/>
</dbReference>
<organism evidence="3 4">
    <name type="scientific">Triangularia setosa</name>
    <dbReference type="NCBI Taxonomy" id="2587417"/>
    <lineage>
        <taxon>Eukaryota</taxon>
        <taxon>Fungi</taxon>
        <taxon>Dikarya</taxon>
        <taxon>Ascomycota</taxon>
        <taxon>Pezizomycotina</taxon>
        <taxon>Sordariomycetes</taxon>
        <taxon>Sordariomycetidae</taxon>
        <taxon>Sordariales</taxon>
        <taxon>Podosporaceae</taxon>
        <taxon>Triangularia</taxon>
    </lineage>
</organism>
<comment type="caution">
    <text evidence="3">The sequence shown here is derived from an EMBL/GenBank/DDBJ whole genome shotgun (WGS) entry which is preliminary data.</text>
</comment>
<protein>
    <submittedName>
        <fullName evidence="3">Uncharacterized protein</fullName>
    </submittedName>
</protein>
<keyword evidence="2" id="KW-0472">Membrane</keyword>
<feature type="transmembrane region" description="Helical" evidence="2">
    <location>
        <begin position="90"/>
        <end position="115"/>
    </location>
</feature>
<dbReference type="AlphaFoldDB" id="A0AAN6W9Z7"/>
<keyword evidence="2" id="KW-0812">Transmembrane</keyword>
<proteinExistence type="predicted"/>
<gene>
    <name evidence="3" type="ORF">QBC36DRAFT_138477</name>
</gene>
<keyword evidence="4" id="KW-1185">Reference proteome</keyword>
<feature type="compositionally biased region" description="Low complexity" evidence="1">
    <location>
        <begin position="211"/>
        <end position="224"/>
    </location>
</feature>
<feature type="region of interest" description="Disordered" evidence="1">
    <location>
        <begin position="186"/>
        <end position="224"/>
    </location>
</feature>
<reference evidence="3" key="2">
    <citation type="submission" date="2023-05" db="EMBL/GenBank/DDBJ databases">
        <authorList>
            <consortium name="Lawrence Berkeley National Laboratory"/>
            <person name="Steindorff A."/>
            <person name="Hensen N."/>
            <person name="Bonometti L."/>
            <person name="Westerberg I."/>
            <person name="Brannstrom I.O."/>
            <person name="Guillou S."/>
            <person name="Cros-Aarteil S."/>
            <person name="Calhoun S."/>
            <person name="Haridas S."/>
            <person name="Kuo A."/>
            <person name="Mondo S."/>
            <person name="Pangilinan J."/>
            <person name="Riley R."/>
            <person name="Labutti K."/>
            <person name="Andreopoulos B."/>
            <person name="Lipzen A."/>
            <person name="Chen C."/>
            <person name="Yanf M."/>
            <person name="Daum C."/>
            <person name="Ng V."/>
            <person name="Clum A."/>
            <person name="Ohm R."/>
            <person name="Martin F."/>
            <person name="Silar P."/>
            <person name="Natvig D."/>
            <person name="Lalanne C."/>
            <person name="Gautier V."/>
            <person name="Ament-Velasquez S.L."/>
            <person name="Kruys A."/>
            <person name="Hutchinson M.I."/>
            <person name="Powell A.J."/>
            <person name="Barry K."/>
            <person name="Miller A.N."/>
            <person name="Grigoriev I.V."/>
            <person name="Debuchy R."/>
            <person name="Gladieux P."/>
            <person name="Thoren M.H."/>
            <person name="Johannesson H."/>
        </authorList>
    </citation>
    <scope>NUCLEOTIDE SEQUENCE</scope>
    <source>
        <strain evidence="3">CBS 892.96</strain>
    </source>
</reference>
<evidence type="ECO:0000256" key="1">
    <source>
        <dbReference type="SAM" id="MobiDB-lite"/>
    </source>
</evidence>
<sequence>MDPLTAPTGVDALINVTTAATKKGFTIYSTLSSTLFWPWQITKAITAWAVRTIWSVFSLFAISPAKEIFNFVTAPFSFVINILVELEPLLVFLLYAVAAGLIAGAIIAVITELVMALTTAILPVRDTAPPSNAPKAIEQGKQQGDLAITSRSTSSISSLSLESDDDPWATATSVSPKTQFLVPASTCGIKQRPQKPPLQGLLTETIHEESSSNLPSPSTSESSA</sequence>
<evidence type="ECO:0000313" key="4">
    <source>
        <dbReference type="Proteomes" id="UP001302321"/>
    </source>
</evidence>
<reference evidence="3" key="1">
    <citation type="journal article" date="2023" name="Mol. Phylogenet. Evol.">
        <title>Genome-scale phylogeny and comparative genomics of the fungal order Sordariales.</title>
        <authorList>
            <person name="Hensen N."/>
            <person name="Bonometti L."/>
            <person name="Westerberg I."/>
            <person name="Brannstrom I.O."/>
            <person name="Guillou S."/>
            <person name="Cros-Aarteil S."/>
            <person name="Calhoun S."/>
            <person name="Haridas S."/>
            <person name="Kuo A."/>
            <person name="Mondo S."/>
            <person name="Pangilinan J."/>
            <person name="Riley R."/>
            <person name="LaButti K."/>
            <person name="Andreopoulos B."/>
            <person name="Lipzen A."/>
            <person name="Chen C."/>
            <person name="Yan M."/>
            <person name="Daum C."/>
            <person name="Ng V."/>
            <person name="Clum A."/>
            <person name="Steindorff A."/>
            <person name="Ohm R.A."/>
            <person name="Martin F."/>
            <person name="Silar P."/>
            <person name="Natvig D.O."/>
            <person name="Lalanne C."/>
            <person name="Gautier V."/>
            <person name="Ament-Velasquez S.L."/>
            <person name="Kruys A."/>
            <person name="Hutchinson M.I."/>
            <person name="Powell A.J."/>
            <person name="Barry K."/>
            <person name="Miller A.N."/>
            <person name="Grigoriev I.V."/>
            <person name="Debuchy R."/>
            <person name="Gladieux P."/>
            <person name="Hiltunen Thoren M."/>
            <person name="Johannesson H."/>
        </authorList>
    </citation>
    <scope>NUCLEOTIDE SEQUENCE</scope>
    <source>
        <strain evidence="3">CBS 892.96</strain>
    </source>
</reference>
<evidence type="ECO:0000313" key="3">
    <source>
        <dbReference type="EMBL" id="KAK4177196.1"/>
    </source>
</evidence>
<name>A0AAN6W9Z7_9PEZI</name>
<dbReference type="EMBL" id="MU866172">
    <property type="protein sequence ID" value="KAK4177196.1"/>
    <property type="molecule type" value="Genomic_DNA"/>
</dbReference>
<accession>A0AAN6W9Z7</accession>
<keyword evidence="2" id="KW-1133">Transmembrane helix</keyword>
<evidence type="ECO:0000256" key="2">
    <source>
        <dbReference type="SAM" id="Phobius"/>
    </source>
</evidence>